<dbReference type="PANTHER" id="PTHR10174">
    <property type="entry name" value="ALPHA-TOCOPHEROL TRANSFER PROTEIN-RELATED"/>
    <property type="match status" value="1"/>
</dbReference>
<evidence type="ECO:0000313" key="2">
    <source>
        <dbReference type="EMBL" id="CAH2979730.1"/>
    </source>
</evidence>
<dbReference type="CDD" id="cd00170">
    <property type="entry name" value="SEC14"/>
    <property type="match status" value="1"/>
</dbReference>
<dbReference type="InterPro" id="IPR036273">
    <property type="entry name" value="CRAL/TRIO_N_dom_sf"/>
</dbReference>
<dbReference type="InterPro" id="IPR001251">
    <property type="entry name" value="CRAL-TRIO_dom"/>
</dbReference>
<dbReference type="PANTHER" id="PTHR10174:SF213">
    <property type="entry name" value="CRAL-TRIO DOMAIN-CONTAINING PROTEIN"/>
    <property type="match status" value="1"/>
</dbReference>
<evidence type="ECO:0000259" key="1">
    <source>
        <dbReference type="PROSITE" id="PS50191"/>
    </source>
</evidence>
<protein>
    <recommendedName>
        <fullName evidence="1">CRAL-TRIO domain-containing protein</fullName>
    </recommendedName>
</protein>
<dbReference type="Gene3D" id="3.40.525.10">
    <property type="entry name" value="CRAL-TRIO lipid binding domain"/>
    <property type="match status" value="1"/>
</dbReference>
<dbReference type="EMBL" id="OU963894">
    <property type="protein sequence ID" value="CAH2979730.1"/>
    <property type="molecule type" value="Genomic_DNA"/>
</dbReference>
<reference evidence="2" key="1">
    <citation type="submission" date="2021-12" db="EMBL/GenBank/DDBJ databases">
        <authorList>
            <person name="King R."/>
        </authorList>
    </citation>
    <scope>NUCLEOTIDE SEQUENCE</scope>
</reference>
<organism evidence="2 3">
    <name type="scientific">Chilo suppressalis</name>
    <name type="common">Asiatic rice borer moth</name>
    <dbReference type="NCBI Taxonomy" id="168631"/>
    <lineage>
        <taxon>Eukaryota</taxon>
        <taxon>Metazoa</taxon>
        <taxon>Ecdysozoa</taxon>
        <taxon>Arthropoda</taxon>
        <taxon>Hexapoda</taxon>
        <taxon>Insecta</taxon>
        <taxon>Pterygota</taxon>
        <taxon>Neoptera</taxon>
        <taxon>Endopterygota</taxon>
        <taxon>Lepidoptera</taxon>
        <taxon>Glossata</taxon>
        <taxon>Ditrysia</taxon>
        <taxon>Pyraloidea</taxon>
        <taxon>Crambidae</taxon>
        <taxon>Crambinae</taxon>
        <taxon>Chilo</taxon>
    </lineage>
</organism>
<gene>
    <name evidence="2" type="ORF">CHILSU_LOCUS524</name>
</gene>
<dbReference type="SUPFAM" id="SSF46938">
    <property type="entry name" value="CRAL/TRIO N-terminal domain"/>
    <property type="match status" value="1"/>
</dbReference>
<sequence length="299" mass="34824">MSVVEFSYQKEYDKNPELKVEDVMMIRIWLKEQPHLPHSFITDLDIILALHCCGFDIEMTKRVIDLNYTLRTLFTFYSYRQPDKSLETAYTWLVTPLITPTLKGYRAVYCHLLDSDTKKFVYSDVVRSFMMVMDLWQYEEGTWPGVVIVVNMANVTIGHVSGIDLNVAQQFFYFLQKAMFIRLKEFHFINAPGFVDKMLSMLKPFLTLEMLEMLKVHQVGSDSLDRYIPRAALPKEAGGLNKDCTTLRDEIWEKIKSNSHFFDEEAKKRVDESKRPGTPITISSIFPSMESSFKNLCID</sequence>
<keyword evidence="3" id="KW-1185">Reference proteome</keyword>
<evidence type="ECO:0000313" key="3">
    <source>
        <dbReference type="Proteomes" id="UP001153292"/>
    </source>
</evidence>
<dbReference type="InterPro" id="IPR036865">
    <property type="entry name" value="CRAL-TRIO_dom_sf"/>
</dbReference>
<dbReference type="PROSITE" id="PS50191">
    <property type="entry name" value="CRAL_TRIO"/>
    <property type="match status" value="1"/>
</dbReference>
<dbReference type="SUPFAM" id="SSF52087">
    <property type="entry name" value="CRAL/TRIO domain"/>
    <property type="match status" value="1"/>
</dbReference>
<name>A0ABN8L0P7_CHISP</name>
<dbReference type="Pfam" id="PF00650">
    <property type="entry name" value="CRAL_TRIO"/>
    <property type="match status" value="1"/>
</dbReference>
<proteinExistence type="predicted"/>
<accession>A0ABN8L0P7</accession>
<dbReference type="Proteomes" id="UP001153292">
    <property type="component" value="Chromosome 1"/>
</dbReference>
<feature type="domain" description="CRAL-TRIO" evidence="1">
    <location>
        <begin position="82"/>
        <end position="245"/>
    </location>
</feature>